<dbReference type="AlphaFoldDB" id="A0A8J5RE53"/>
<organism evidence="1 2">
    <name type="scientific">Zizania palustris</name>
    <name type="common">Northern wild rice</name>
    <dbReference type="NCBI Taxonomy" id="103762"/>
    <lineage>
        <taxon>Eukaryota</taxon>
        <taxon>Viridiplantae</taxon>
        <taxon>Streptophyta</taxon>
        <taxon>Embryophyta</taxon>
        <taxon>Tracheophyta</taxon>
        <taxon>Spermatophyta</taxon>
        <taxon>Magnoliopsida</taxon>
        <taxon>Liliopsida</taxon>
        <taxon>Poales</taxon>
        <taxon>Poaceae</taxon>
        <taxon>BOP clade</taxon>
        <taxon>Oryzoideae</taxon>
        <taxon>Oryzeae</taxon>
        <taxon>Zizaniinae</taxon>
        <taxon>Zizania</taxon>
    </lineage>
</organism>
<sequence>MAWRRVLSQVAWNQSAYAIYNELVIPNPSRILGGDINAGGALRNLHWRYKSSYVGSFAHRMRHLDSPSEASMQKDFYRFDPEHVIQTFESQPSLHSNPKLLYEYVKALVKVDRLEESTLLKTLQRGRFQFLRSCCFSKGGGKPFVSISALKSAGQVTKDGIIGTANAPIHMVTAETGQFKEQLWRTFRSIALAFLLISGIGALIEDRGTSKGLGLNE</sequence>
<evidence type="ECO:0000313" key="2">
    <source>
        <dbReference type="Proteomes" id="UP000729402"/>
    </source>
</evidence>
<name>A0A8J5RE53_ZIZPA</name>
<dbReference type="EMBL" id="JAAALK010000290">
    <property type="protein sequence ID" value="KAG8044947.1"/>
    <property type="molecule type" value="Genomic_DNA"/>
</dbReference>
<comment type="caution">
    <text evidence="1">The sequence shown here is derived from an EMBL/GenBank/DDBJ whole genome shotgun (WGS) entry which is preliminary data.</text>
</comment>
<keyword evidence="2" id="KW-1185">Reference proteome</keyword>
<proteinExistence type="predicted"/>
<evidence type="ECO:0000313" key="1">
    <source>
        <dbReference type="EMBL" id="KAG8044947.1"/>
    </source>
</evidence>
<reference evidence="1" key="1">
    <citation type="journal article" date="2021" name="bioRxiv">
        <title>Whole Genome Assembly and Annotation of Northern Wild Rice, Zizania palustris L., Supports a Whole Genome Duplication in the Zizania Genus.</title>
        <authorList>
            <person name="Haas M."/>
            <person name="Kono T."/>
            <person name="Macchietto M."/>
            <person name="Millas R."/>
            <person name="McGilp L."/>
            <person name="Shao M."/>
            <person name="Duquette J."/>
            <person name="Hirsch C.N."/>
            <person name="Kimball J."/>
        </authorList>
    </citation>
    <scope>NUCLEOTIDE SEQUENCE</scope>
    <source>
        <tissue evidence="1">Fresh leaf tissue</tissue>
    </source>
</reference>
<accession>A0A8J5RE53</accession>
<gene>
    <name evidence="1" type="ORF">GUJ93_ZPchr0008g12889</name>
</gene>
<dbReference type="OrthoDB" id="1413014at2759"/>
<dbReference type="Proteomes" id="UP000729402">
    <property type="component" value="Unassembled WGS sequence"/>
</dbReference>
<reference evidence="1" key="2">
    <citation type="submission" date="2021-02" db="EMBL/GenBank/DDBJ databases">
        <authorList>
            <person name="Kimball J.A."/>
            <person name="Haas M.W."/>
            <person name="Macchietto M."/>
            <person name="Kono T."/>
            <person name="Duquette J."/>
            <person name="Shao M."/>
        </authorList>
    </citation>
    <scope>NUCLEOTIDE SEQUENCE</scope>
    <source>
        <tissue evidence="1">Fresh leaf tissue</tissue>
    </source>
</reference>
<protein>
    <submittedName>
        <fullName evidence="1">Uncharacterized protein</fullName>
    </submittedName>
</protein>